<gene>
    <name evidence="1" type="ORF">PENSUB_4785</name>
</gene>
<evidence type="ECO:0000313" key="2">
    <source>
        <dbReference type="Proteomes" id="UP000186955"/>
    </source>
</evidence>
<proteinExistence type="predicted"/>
<evidence type="ECO:0000313" key="1">
    <source>
        <dbReference type="EMBL" id="OKP09861.1"/>
    </source>
</evidence>
<keyword evidence="2" id="KW-1185">Reference proteome</keyword>
<dbReference type="EMBL" id="MNBE01000438">
    <property type="protein sequence ID" value="OKP09861.1"/>
    <property type="molecule type" value="Genomic_DNA"/>
</dbReference>
<name>A0A1Q5UBM2_9EURO</name>
<accession>A0A1Q5UBM2</accession>
<reference evidence="1 2" key="1">
    <citation type="submission" date="2016-10" db="EMBL/GenBank/DDBJ databases">
        <title>Genome sequence of the ascomycete fungus Penicillium subrubescens.</title>
        <authorList>
            <person name="De Vries R.P."/>
            <person name="Peng M."/>
            <person name="Dilokpimol A."/>
            <person name="Hilden K."/>
            <person name="Makela M.R."/>
            <person name="Grigoriev I."/>
            <person name="Riley R."/>
            <person name="Granchi Z."/>
        </authorList>
    </citation>
    <scope>NUCLEOTIDE SEQUENCE [LARGE SCALE GENOMIC DNA]</scope>
    <source>
        <strain evidence="1 2">CBS 132785</strain>
    </source>
</reference>
<dbReference type="AlphaFoldDB" id="A0A1Q5UBM2"/>
<protein>
    <submittedName>
        <fullName evidence="1">Uncharacterized protein</fullName>
    </submittedName>
</protein>
<comment type="caution">
    <text evidence="1">The sequence shown here is derived from an EMBL/GenBank/DDBJ whole genome shotgun (WGS) entry which is preliminary data.</text>
</comment>
<dbReference type="Proteomes" id="UP000186955">
    <property type="component" value="Unassembled WGS sequence"/>
</dbReference>
<organism evidence="1 2">
    <name type="scientific">Penicillium subrubescens</name>
    <dbReference type="NCBI Taxonomy" id="1316194"/>
    <lineage>
        <taxon>Eukaryota</taxon>
        <taxon>Fungi</taxon>
        <taxon>Dikarya</taxon>
        <taxon>Ascomycota</taxon>
        <taxon>Pezizomycotina</taxon>
        <taxon>Eurotiomycetes</taxon>
        <taxon>Eurotiomycetidae</taxon>
        <taxon>Eurotiales</taxon>
        <taxon>Aspergillaceae</taxon>
        <taxon>Penicillium</taxon>
    </lineage>
</organism>
<sequence length="101" mass="11490">MEIEKADARLVEHHDLYDLGAAYRTQTWTSITHEGIAIQYDENYSQKIQTILIATKTRMATAIGTTKTRTTEVKNIVMTNTVHIMIEISLAERLQVQVLLS</sequence>